<dbReference type="SUPFAM" id="SSF141523">
    <property type="entry name" value="L,D-transpeptidase catalytic domain-like"/>
    <property type="match status" value="1"/>
</dbReference>
<keyword evidence="8" id="KW-0812">Transmembrane</keyword>
<dbReference type="InterPro" id="IPR005490">
    <property type="entry name" value="LD_TPept_cat_dom"/>
</dbReference>
<evidence type="ECO:0000256" key="8">
    <source>
        <dbReference type="SAM" id="Phobius"/>
    </source>
</evidence>
<keyword evidence="4 7" id="KW-0133">Cell shape</keyword>
<evidence type="ECO:0000313" key="11">
    <source>
        <dbReference type="Proteomes" id="UP001230156"/>
    </source>
</evidence>
<comment type="caution">
    <text evidence="10">The sequence shown here is derived from an EMBL/GenBank/DDBJ whole genome shotgun (WGS) entry which is preliminary data.</text>
</comment>
<evidence type="ECO:0000256" key="6">
    <source>
        <dbReference type="ARBA" id="ARBA00023316"/>
    </source>
</evidence>
<dbReference type="PANTHER" id="PTHR36699:SF1">
    <property type="entry name" value="L,D-TRANSPEPTIDASE YAFK-RELATED"/>
    <property type="match status" value="1"/>
</dbReference>
<evidence type="ECO:0000256" key="2">
    <source>
        <dbReference type="ARBA" id="ARBA00005992"/>
    </source>
</evidence>
<gene>
    <name evidence="10" type="ORF">Q8A70_00495</name>
</gene>
<protein>
    <submittedName>
        <fullName evidence="10">L,D-transpeptidase family protein</fullName>
    </submittedName>
</protein>
<dbReference type="InterPro" id="IPR038063">
    <property type="entry name" value="Transpep_catalytic_dom"/>
</dbReference>
<comment type="similarity">
    <text evidence="2">Belongs to the YkuD family.</text>
</comment>
<keyword evidence="3" id="KW-0808">Transferase</keyword>
<comment type="pathway">
    <text evidence="1 7">Cell wall biogenesis; peptidoglycan biosynthesis.</text>
</comment>
<dbReference type="PANTHER" id="PTHR36699">
    <property type="entry name" value="LD-TRANSPEPTIDASE"/>
    <property type="match status" value="1"/>
</dbReference>
<feature type="active site" description="Proton donor/acceptor" evidence="7">
    <location>
        <position position="146"/>
    </location>
</feature>
<evidence type="ECO:0000256" key="7">
    <source>
        <dbReference type="PROSITE-ProRule" id="PRU01373"/>
    </source>
</evidence>
<dbReference type="CDD" id="cd16913">
    <property type="entry name" value="YkuD_like"/>
    <property type="match status" value="1"/>
</dbReference>
<proteinExistence type="inferred from homology"/>
<evidence type="ECO:0000256" key="4">
    <source>
        <dbReference type="ARBA" id="ARBA00022960"/>
    </source>
</evidence>
<dbReference type="Proteomes" id="UP001230156">
    <property type="component" value="Unassembled WGS sequence"/>
</dbReference>
<dbReference type="Pfam" id="PF03734">
    <property type="entry name" value="YkuD"/>
    <property type="match status" value="1"/>
</dbReference>
<keyword evidence="8" id="KW-1133">Transmembrane helix</keyword>
<evidence type="ECO:0000256" key="1">
    <source>
        <dbReference type="ARBA" id="ARBA00004752"/>
    </source>
</evidence>
<keyword evidence="8" id="KW-0472">Membrane</keyword>
<organism evidence="10 11">
    <name type="scientific">Dongia sedimenti</name>
    <dbReference type="NCBI Taxonomy" id="3064282"/>
    <lineage>
        <taxon>Bacteria</taxon>
        <taxon>Pseudomonadati</taxon>
        <taxon>Pseudomonadota</taxon>
        <taxon>Alphaproteobacteria</taxon>
        <taxon>Rhodospirillales</taxon>
        <taxon>Dongiaceae</taxon>
        <taxon>Dongia</taxon>
    </lineage>
</organism>
<dbReference type="PROSITE" id="PS52029">
    <property type="entry name" value="LD_TPASE"/>
    <property type="match status" value="1"/>
</dbReference>
<evidence type="ECO:0000313" key="10">
    <source>
        <dbReference type="EMBL" id="MDQ7246116.1"/>
    </source>
</evidence>
<reference evidence="11" key="1">
    <citation type="submission" date="2023-08" db="EMBL/GenBank/DDBJ databases">
        <title>Rhodospirillaceae gen. nov., a novel taxon isolated from the Yangtze River Yuezi River estuary sludge.</title>
        <authorList>
            <person name="Ruan L."/>
        </authorList>
    </citation>
    <scope>NUCLEOTIDE SEQUENCE [LARGE SCALE GENOMIC DNA]</scope>
    <source>
        <strain evidence="11">R-7</strain>
    </source>
</reference>
<evidence type="ECO:0000256" key="5">
    <source>
        <dbReference type="ARBA" id="ARBA00022984"/>
    </source>
</evidence>
<feature type="domain" description="L,D-TPase catalytic" evidence="9">
    <location>
        <begin position="61"/>
        <end position="188"/>
    </location>
</feature>
<evidence type="ECO:0000259" key="9">
    <source>
        <dbReference type="PROSITE" id="PS52029"/>
    </source>
</evidence>
<evidence type="ECO:0000256" key="3">
    <source>
        <dbReference type="ARBA" id="ARBA00022679"/>
    </source>
</evidence>
<dbReference type="RefSeq" id="WP_379953487.1">
    <property type="nucleotide sequence ID" value="NZ_JAUYVI010000001.1"/>
</dbReference>
<keyword evidence="6 7" id="KW-0961">Cell wall biogenesis/degradation</keyword>
<accession>A0ABU0YGG2</accession>
<feature type="transmembrane region" description="Helical" evidence="8">
    <location>
        <begin position="28"/>
        <end position="57"/>
    </location>
</feature>
<dbReference type="EMBL" id="JAUYVI010000001">
    <property type="protein sequence ID" value="MDQ7246116.1"/>
    <property type="molecule type" value="Genomic_DNA"/>
</dbReference>
<feature type="active site" description="Nucleophile" evidence="7">
    <location>
        <position position="164"/>
    </location>
</feature>
<sequence length="189" mass="20986">MSHVTSIASEAGPAFPFPGLRRRPSPRLVVLCCAITFPLIGFLAFITLAGPAIAWFIGPVDKVLVDKSAKKLWLMRDGVRLYEADISLGKQPKGQKQREGDQRTPEGRYTLDWRDSGTDYHRAILISYPSKADQARGAAGGEIMIHGQKYFWRWFTKSPLTNGCIGVSNLAMDVIWWATALGTPIELRP</sequence>
<keyword evidence="11" id="KW-1185">Reference proteome</keyword>
<name>A0ABU0YGG2_9PROT</name>
<keyword evidence="5 7" id="KW-0573">Peptidoglycan synthesis</keyword>
<dbReference type="Gene3D" id="2.40.440.10">
    <property type="entry name" value="L,D-transpeptidase catalytic domain-like"/>
    <property type="match status" value="1"/>
</dbReference>